<proteinExistence type="predicted"/>
<protein>
    <submittedName>
        <fullName evidence="2">Uncharacterized protein</fullName>
    </submittedName>
</protein>
<dbReference type="KEGG" id="crie:AK829_01780"/>
<dbReference type="Proteomes" id="UP000060016">
    <property type="component" value="Chromosome"/>
</dbReference>
<evidence type="ECO:0000313" key="3">
    <source>
        <dbReference type="Proteomes" id="UP000060016"/>
    </source>
</evidence>
<reference evidence="2 3" key="1">
    <citation type="submission" date="2015-08" db="EMBL/GenBank/DDBJ databases">
        <authorList>
            <person name="Babu N.S."/>
            <person name="Beckwith C.J."/>
            <person name="Beseler K.G."/>
            <person name="Brison A."/>
            <person name="Carone J.V."/>
            <person name="Caskin T.P."/>
            <person name="Diamond M."/>
            <person name="Durham M.E."/>
            <person name="Foxe J.M."/>
            <person name="Go M."/>
            <person name="Henderson B.A."/>
            <person name="Jones I.B."/>
            <person name="McGettigan J.A."/>
            <person name="Micheletti S.J."/>
            <person name="Nasrallah M.E."/>
            <person name="Ortiz D."/>
            <person name="Piller C.R."/>
            <person name="Privatt S.R."/>
            <person name="Schneider S.L."/>
            <person name="Sharp S."/>
            <person name="Smith T.C."/>
            <person name="Stanton J.D."/>
            <person name="Ullery H.E."/>
            <person name="Wilson R.J."/>
            <person name="Serrano M.G."/>
            <person name="Buck G."/>
            <person name="Lee V."/>
            <person name="Wang Y."/>
            <person name="Carvalho R."/>
            <person name="Voegtly L."/>
            <person name="Shi R."/>
            <person name="Duckworth R."/>
            <person name="Johnson A."/>
            <person name="Loviza R."/>
            <person name="Walstead R."/>
            <person name="Shah Z."/>
            <person name="Kiflezghi M."/>
            <person name="Wade K."/>
            <person name="Ball S.L."/>
            <person name="Bradley K.W."/>
            <person name="Asai D.J."/>
            <person name="Bowman C.A."/>
            <person name="Russell D.A."/>
            <person name="Pope W.H."/>
            <person name="Jacobs-Sera D."/>
            <person name="Hendrix R.W."/>
            <person name="Hatfull G.F."/>
        </authorList>
    </citation>
    <scope>NUCLEOTIDE SEQUENCE [LARGE SCALE GENOMIC DNA]</scope>
    <source>
        <strain evidence="2 3">PUDD_83A45</strain>
    </source>
</reference>
<feature type="compositionally biased region" description="Basic and acidic residues" evidence="1">
    <location>
        <begin position="104"/>
        <end position="115"/>
    </location>
</feature>
<accession>A0A0K1R9N2</accession>
<organism evidence="2 3">
    <name type="scientific">Corynebacterium riegelii</name>
    <dbReference type="NCBI Taxonomy" id="156976"/>
    <lineage>
        <taxon>Bacteria</taxon>
        <taxon>Bacillati</taxon>
        <taxon>Actinomycetota</taxon>
        <taxon>Actinomycetes</taxon>
        <taxon>Mycobacteriales</taxon>
        <taxon>Corynebacteriaceae</taxon>
        <taxon>Corynebacterium</taxon>
    </lineage>
</organism>
<gene>
    <name evidence="2" type="ORF">AK829_01780</name>
</gene>
<evidence type="ECO:0000313" key="2">
    <source>
        <dbReference type="EMBL" id="AKV58103.1"/>
    </source>
</evidence>
<feature type="region of interest" description="Disordered" evidence="1">
    <location>
        <begin position="1"/>
        <end position="115"/>
    </location>
</feature>
<dbReference type="AlphaFoldDB" id="A0A0K1R9N2"/>
<dbReference type="EMBL" id="CP012342">
    <property type="protein sequence ID" value="AKV58103.1"/>
    <property type="molecule type" value="Genomic_DNA"/>
</dbReference>
<feature type="compositionally biased region" description="Low complexity" evidence="1">
    <location>
        <begin position="21"/>
        <end position="46"/>
    </location>
</feature>
<evidence type="ECO:0000256" key="1">
    <source>
        <dbReference type="SAM" id="MobiDB-lite"/>
    </source>
</evidence>
<feature type="compositionally biased region" description="Polar residues" evidence="1">
    <location>
        <begin position="1"/>
        <end position="11"/>
    </location>
</feature>
<sequence length="223" mass="23705">MSCTLTACGSDSETTAGGGLSTAATAQGAANEAGENTVAEEPSAEGGESKASESKPTTSAEKKNNGGEKKDEGRQEDQAIPTLINPLEDGLESPEFEPLAGGREGTEAERKEMEEVVTKISNPESFAKWTRVILDNSCADVREPAMEQFESQGLTLEMVEQIMEQQEAQGGAFDIPRSEITVSDVRVDGDRASATVHSKSNAGENESVQLFAKEDGKWKVCKN</sequence>
<dbReference type="PATRIC" id="fig|156976.3.peg.350"/>
<dbReference type="STRING" id="156976.AK829_01780"/>
<keyword evidence="3" id="KW-1185">Reference proteome</keyword>
<name>A0A0K1R9N2_9CORY</name>
<feature type="compositionally biased region" description="Basic and acidic residues" evidence="1">
    <location>
        <begin position="60"/>
        <end position="77"/>
    </location>
</feature>